<reference evidence="2 4" key="1">
    <citation type="submission" date="2019-03" db="EMBL/GenBank/DDBJ databases">
        <title>Single cell metagenomics reveals metabolic interactions within the superorganism composed of flagellate Streblomastix strix and complex community of Bacteroidetes bacteria on its surface.</title>
        <authorList>
            <person name="Treitli S.C."/>
            <person name="Kolisko M."/>
            <person name="Husnik F."/>
            <person name="Keeling P."/>
            <person name="Hampl V."/>
        </authorList>
    </citation>
    <scope>NUCLEOTIDE SEQUENCE [LARGE SCALE GENOMIC DNA]</scope>
    <source>
        <strain evidence="2">ST1C</strain>
    </source>
</reference>
<dbReference type="AlphaFoldDB" id="A0A5J4WLG1"/>
<proteinExistence type="predicted"/>
<dbReference type="Proteomes" id="UP000324800">
    <property type="component" value="Unassembled WGS sequence"/>
</dbReference>
<evidence type="ECO:0000256" key="1">
    <source>
        <dbReference type="SAM" id="MobiDB-lite"/>
    </source>
</evidence>
<feature type="compositionally biased region" description="Acidic residues" evidence="1">
    <location>
        <begin position="101"/>
        <end position="120"/>
    </location>
</feature>
<feature type="region of interest" description="Disordered" evidence="1">
    <location>
        <begin position="99"/>
        <end position="120"/>
    </location>
</feature>
<organism evidence="2 4">
    <name type="scientific">Streblomastix strix</name>
    <dbReference type="NCBI Taxonomy" id="222440"/>
    <lineage>
        <taxon>Eukaryota</taxon>
        <taxon>Metamonada</taxon>
        <taxon>Preaxostyla</taxon>
        <taxon>Oxymonadida</taxon>
        <taxon>Streblomastigidae</taxon>
        <taxon>Streblomastix</taxon>
    </lineage>
</organism>
<evidence type="ECO:0000313" key="4">
    <source>
        <dbReference type="Proteomes" id="UP000324800"/>
    </source>
</evidence>
<evidence type="ECO:0000313" key="3">
    <source>
        <dbReference type="EMBL" id="KAA6395218.1"/>
    </source>
</evidence>
<comment type="caution">
    <text evidence="2">The sequence shown here is derived from an EMBL/GenBank/DDBJ whole genome shotgun (WGS) entry which is preliminary data.</text>
</comment>
<sequence length="120" mass="13565">MIDFKVKDLKAKDFILKGSMLLTYHLTFILYPNRIQQVQVEPKLGSNYEDFEPQLDLADDFLGDTVLSKLPQSCSNSTIANGFTVFSSGLTLDGVYQDGEEKSDYEEEKSDYGEISECED</sequence>
<gene>
    <name evidence="2" type="ORF">EZS28_009255</name>
    <name evidence="3" type="ORF">EZS28_009258</name>
</gene>
<dbReference type="EMBL" id="SNRW01001740">
    <property type="protein sequence ID" value="KAA6395215.1"/>
    <property type="molecule type" value="Genomic_DNA"/>
</dbReference>
<evidence type="ECO:0000313" key="2">
    <source>
        <dbReference type="EMBL" id="KAA6395215.1"/>
    </source>
</evidence>
<dbReference type="EMBL" id="SNRW01001740">
    <property type="protein sequence ID" value="KAA6395218.1"/>
    <property type="molecule type" value="Genomic_DNA"/>
</dbReference>
<name>A0A5J4WLG1_9EUKA</name>
<protein>
    <submittedName>
        <fullName evidence="2">Uncharacterized protein</fullName>
    </submittedName>
</protein>
<accession>A0A5J4WLG1</accession>